<dbReference type="RefSeq" id="WP_109623310.1">
    <property type="nucleotide sequence ID" value="NZ_QGDO01000022.1"/>
</dbReference>
<dbReference type="AlphaFoldDB" id="A0A315YVC3"/>
<name>A0A315YVC3_SEDFL</name>
<comment type="caution">
    <text evidence="1">The sequence shown here is derived from an EMBL/GenBank/DDBJ whole genome shotgun (WGS) entry which is preliminary data.</text>
</comment>
<sequence length="139" mass="16336">MKEVYGEVKTLRPNDNEEAKLFEELVIFENNTALKTTYYYYYTNCELVEYMFVTFKDDAFQRIEGESYYFETFTVEEEYASRITSSESLEKSNCFEVEKSISEGNQLSGVLPPKLSQRLEFPVELMEVNEAIVQENQCN</sequence>
<keyword evidence="2" id="KW-1185">Reference proteome</keyword>
<dbReference type="Proteomes" id="UP000245535">
    <property type="component" value="Unassembled WGS sequence"/>
</dbReference>
<protein>
    <submittedName>
        <fullName evidence="1">Uncharacterized protein</fullName>
    </submittedName>
</protein>
<gene>
    <name evidence="1" type="ORF">BC781_1222</name>
</gene>
<dbReference type="EMBL" id="QGDO01000022">
    <property type="protein sequence ID" value="PWJ32494.1"/>
    <property type="molecule type" value="Genomic_DNA"/>
</dbReference>
<accession>A0A315YVC3</accession>
<proteinExistence type="predicted"/>
<organism evidence="1 2">
    <name type="scientific">Sediminitomix flava</name>
    <dbReference type="NCBI Taxonomy" id="379075"/>
    <lineage>
        <taxon>Bacteria</taxon>
        <taxon>Pseudomonadati</taxon>
        <taxon>Bacteroidota</taxon>
        <taxon>Cytophagia</taxon>
        <taxon>Cytophagales</taxon>
        <taxon>Flammeovirgaceae</taxon>
        <taxon>Sediminitomix</taxon>
    </lineage>
</organism>
<evidence type="ECO:0000313" key="1">
    <source>
        <dbReference type="EMBL" id="PWJ32494.1"/>
    </source>
</evidence>
<reference evidence="1 2" key="1">
    <citation type="submission" date="2018-03" db="EMBL/GenBank/DDBJ databases">
        <title>Genomic Encyclopedia of Archaeal and Bacterial Type Strains, Phase II (KMG-II): from individual species to whole genera.</title>
        <authorList>
            <person name="Goeker M."/>
        </authorList>
    </citation>
    <scope>NUCLEOTIDE SEQUENCE [LARGE SCALE GENOMIC DNA]</scope>
    <source>
        <strain evidence="1 2">DSM 28229</strain>
    </source>
</reference>
<evidence type="ECO:0000313" key="2">
    <source>
        <dbReference type="Proteomes" id="UP000245535"/>
    </source>
</evidence>